<keyword evidence="14" id="KW-1185">Reference proteome</keyword>
<evidence type="ECO:0000256" key="5">
    <source>
        <dbReference type="ARBA" id="ARBA00012596"/>
    </source>
</evidence>
<keyword evidence="7" id="KW-0812">Transmembrane</keyword>
<dbReference type="EMBL" id="OV121134">
    <property type="protein sequence ID" value="CAH0553721.1"/>
    <property type="molecule type" value="Genomic_DNA"/>
</dbReference>
<organism evidence="13 14">
    <name type="scientific">Brassicogethes aeneus</name>
    <name type="common">Rape pollen beetle</name>
    <name type="synonym">Meligethes aeneus</name>
    <dbReference type="NCBI Taxonomy" id="1431903"/>
    <lineage>
        <taxon>Eukaryota</taxon>
        <taxon>Metazoa</taxon>
        <taxon>Ecdysozoa</taxon>
        <taxon>Arthropoda</taxon>
        <taxon>Hexapoda</taxon>
        <taxon>Insecta</taxon>
        <taxon>Pterygota</taxon>
        <taxon>Neoptera</taxon>
        <taxon>Endopterygota</taxon>
        <taxon>Coleoptera</taxon>
        <taxon>Polyphaga</taxon>
        <taxon>Cucujiformia</taxon>
        <taxon>Nitidulidae</taxon>
        <taxon>Meligethinae</taxon>
        <taxon>Brassicogethes</taxon>
    </lineage>
</organism>
<keyword evidence="11" id="KW-0472">Membrane</keyword>
<evidence type="ECO:0000256" key="3">
    <source>
        <dbReference type="ARBA" id="ARBA00004922"/>
    </source>
</evidence>
<dbReference type="InterPro" id="IPR036424">
    <property type="entry name" value="UPP_synth-like_sf"/>
</dbReference>
<dbReference type="Proteomes" id="UP001154078">
    <property type="component" value="Chromosome 3"/>
</dbReference>
<name>A0A9P0B492_BRAAE</name>
<comment type="similarity">
    <text evidence="4">Belongs to the UPP synthase family.</text>
</comment>
<evidence type="ECO:0000256" key="12">
    <source>
        <dbReference type="ARBA" id="ARBA00047353"/>
    </source>
</evidence>
<dbReference type="OrthoDB" id="19639at2759"/>
<protein>
    <recommendedName>
        <fullName evidence="5">ditrans,polycis-polyprenyl diphosphate synthase [(2E,6E)-farnesyldiphosphate specific]</fullName>
        <ecNumber evidence="5">2.5.1.87</ecNumber>
    </recommendedName>
</protein>
<dbReference type="AlphaFoldDB" id="A0A9P0B492"/>
<sequence>MSINFIHVVLYNLVHFTCTVIECIVYLLGITVDFYHGVYYGKHNNDVLLQKLKCLGKPPTHLTVLLGHEEPSYKDLANIVFYCISTGIPYLSFYDYKGVLKKHQNELEYHVNEMKSKKDHIIWHNNSSSVHKNGFIGRKIHLKVFSQEDGQSSIVSLCKNIASEKIETNFSIDSINEHLKNHYEFPDPELGLYCGEVFSLYDYPQWQVRVTEFLSVKSHHNLTFELFIDKLLRFGKCEQRLGK</sequence>
<dbReference type="EC" id="2.5.1.87" evidence="5"/>
<evidence type="ECO:0000256" key="8">
    <source>
        <dbReference type="ARBA" id="ARBA00022824"/>
    </source>
</evidence>
<accession>A0A9P0B492</accession>
<dbReference type="PANTHER" id="PTHR21528">
    <property type="entry name" value="DEHYDRODOLICHYL DIPHOSPHATE SYNTHASE COMPLEX SUBUNIT NUS1"/>
    <property type="match status" value="1"/>
</dbReference>
<comment type="cofactor">
    <cofactor evidence="1">
        <name>Mg(2+)</name>
        <dbReference type="ChEBI" id="CHEBI:18420"/>
    </cofactor>
</comment>
<dbReference type="GO" id="GO:0005789">
    <property type="term" value="C:endoplasmic reticulum membrane"/>
    <property type="evidence" value="ECO:0007669"/>
    <property type="project" value="UniProtKB-SubCell"/>
</dbReference>
<comment type="pathway">
    <text evidence="3">Protein modification; protein glycosylation.</text>
</comment>
<keyword evidence="9" id="KW-0460">Magnesium</keyword>
<dbReference type="InterPro" id="IPR038887">
    <property type="entry name" value="Nus1/NgBR"/>
</dbReference>
<reference evidence="13" key="1">
    <citation type="submission" date="2021-12" db="EMBL/GenBank/DDBJ databases">
        <authorList>
            <person name="King R."/>
        </authorList>
    </citation>
    <scope>NUCLEOTIDE SEQUENCE</scope>
</reference>
<proteinExistence type="inferred from homology"/>
<dbReference type="GO" id="GO:1904423">
    <property type="term" value="C:dehydrodolichyl diphosphate synthase complex"/>
    <property type="evidence" value="ECO:0007669"/>
    <property type="project" value="InterPro"/>
</dbReference>
<keyword evidence="8" id="KW-0256">Endoplasmic reticulum</keyword>
<keyword evidence="6" id="KW-0808">Transferase</keyword>
<evidence type="ECO:0000256" key="4">
    <source>
        <dbReference type="ARBA" id="ARBA00005432"/>
    </source>
</evidence>
<evidence type="ECO:0000313" key="14">
    <source>
        <dbReference type="Proteomes" id="UP001154078"/>
    </source>
</evidence>
<dbReference type="PANTHER" id="PTHR21528:SF0">
    <property type="entry name" value="DEHYDRODOLICHYL DIPHOSPHATE SYNTHASE COMPLEX SUBUNIT NUS1"/>
    <property type="match status" value="1"/>
</dbReference>
<dbReference type="Gene3D" id="3.40.1180.10">
    <property type="entry name" value="Decaprenyl diphosphate synthase-like"/>
    <property type="match status" value="1"/>
</dbReference>
<dbReference type="GO" id="GO:0045547">
    <property type="term" value="F:ditrans,polycis-polyprenyl diphosphate synthase [(2E,6E)-farnesyl diphosphate specific] activity"/>
    <property type="evidence" value="ECO:0007669"/>
    <property type="project" value="UniProtKB-EC"/>
</dbReference>
<gene>
    <name evidence="13" type="ORF">MELIAE_LOCUS5644</name>
</gene>
<evidence type="ECO:0000256" key="7">
    <source>
        <dbReference type="ARBA" id="ARBA00022692"/>
    </source>
</evidence>
<evidence type="ECO:0000256" key="1">
    <source>
        <dbReference type="ARBA" id="ARBA00001946"/>
    </source>
</evidence>
<comment type="catalytic activity">
    <reaction evidence="12">
        <text>n isopentenyl diphosphate + (2E,6E)-farnesyl diphosphate = a di-trans,poly-cis-polyprenyl diphosphate + n diphosphate</text>
        <dbReference type="Rhea" id="RHEA:53008"/>
        <dbReference type="Rhea" id="RHEA-COMP:19494"/>
        <dbReference type="ChEBI" id="CHEBI:33019"/>
        <dbReference type="ChEBI" id="CHEBI:128769"/>
        <dbReference type="ChEBI" id="CHEBI:136960"/>
        <dbReference type="ChEBI" id="CHEBI:175763"/>
        <dbReference type="EC" id="2.5.1.87"/>
    </reaction>
</comment>
<evidence type="ECO:0000256" key="10">
    <source>
        <dbReference type="ARBA" id="ARBA00022989"/>
    </source>
</evidence>
<keyword evidence="10" id="KW-1133">Transmembrane helix</keyword>
<evidence type="ECO:0000256" key="2">
    <source>
        <dbReference type="ARBA" id="ARBA00004586"/>
    </source>
</evidence>
<evidence type="ECO:0000256" key="9">
    <source>
        <dbReference type="ARBA" id="ARBA00022842"/>
    </source>
</evidence>
<evidence type="ECO:0000313" key="13">
    <source>
        <dbReference type="EMBL" id="CAH0553721.1"/>
    </source>
</evidence>
<dbReference type="SUPFAM" id="SSF64005">
    <property type="entry name" value="Undecaprenyl diphosphate synthase"/>
    <property type="match status" value="1"/>
</dbReference>
<evidence type="ECO:0000256" key="6">
    <source>
        <dbReference type="ARBA" id="ARBA00022679"/>
    </source>
</evidence>
<evidence type="ECO:0000256" key="11">
    <source>
        <dbReference type="ARBA" id="ARBA00023136"/>
    </source>
</evidence>
<comment type="subcellular location">
    <subcellularLocation>
        <location evidence="2">Endoplasmic reticulum membrane</location>
    </subcellularLocation>
</comment>